<accession>A0A7K6S7S6</accession>
<keyword evidence="3 6" id="KW-0812">Transmembrane</keyword>
<dbReference type="PANTHER" id="PTHR31258">
    <property type="entry name" value="KERATINOCYTE-ASSOCIATED PROTEIN 3"/>
    <property type="match status" value="1"/>
</dbReference>
<comment type="subcellular location">
    <subcellularLocation>
        <location evidence="1">Membrane</location>
        <topology evidence="1">Multi-pass membrane protein</topology>
    </subcellularLocation>
</comment>
<sequence>TNTGLILLIVGHLNFITGALVHGTVLRFVVDPRHATSLQYGLANAASIISALLTISCGIAALVLSRYLAPTALVSPHQP</sequence>
<evidence type="ECO:0000256" key="5">
    <source>
        <dbReference type="ARBA" id="ARBA00023136"/>
    </source>
</evidence>
<evidence type="ECO:0000256" key="1">
    <source>
        <dbReference type="ARBA" id="ARBA00004141"/>
    </source>
</evidence>
<evidence type="ECO:0000256" key="6">
    <source>
        <dbReference type="SAM" id="Phobius"/>
    </source>
</evidence>
<dbReference type="GO" id="GO:0016020">
    <property type="term" value="C:membrane"/>
    <property type="evidence" value="ECO:0007669"/>
    <property type="project" value="UniProtKB-SubCell"/>
</dbReference>
<protein>
    <submittedName>
        <fullName evidence="7">TMM54 protein</fullName>
    </submittedName>
</protein>
<feature type="transmembrane region" description="Helical" evidence="6">
    <location>
        <begin position="6"/>
        <end position="30"/>
    </location>
</feature>
<dbReference type="PANTHER" id="PTHR31258:SF2">
    <property type="entry name" value="TRANSMEMBRANE PROTEIN 54"/>
    <property type="match status" value="1"/>
</dbReference>
<feature type="non-terminal residue" evidence="7">
    <location>
        <position position="1"/>
    </location>
</feature>
<evidence type="ECO:0000256" key="2">
    <source>
        <dbReference type="ARBA" id="ARBA00011030"/>
    </source>
</evidence>
<evidence type="ECO:0000256" key="4">
    <source>
        <dbReference type="ARBA" id="ARBA00022989"/>
    </source>
</evidence>
<keyword evidence="8" id="KW-1185">Reference proteome</keyword>
<proteinExistence type="inferred from homology"/>
<gene>
    <name evidence="7" type="primary">Tmem54_1</name>
    <name evidence="7" type="ORF">RHYJUB_R14799</name>
</gene>
<evidence type="ECO:0000313" key="8">
    <source>
        <dbReference type="Proteomes" id="UP000570016"/>
    </source>
</evidence>
<dbReference type="AlphaFoldDB" id="A0A7K6S7S6"/>
<dbReference type="Proteomes" id="UP000570016">
    <property type="component" value="Unassembled WGS sequence"/>
</dbReference>
<organism evidence="7 8">
    <name type="scientific">Rhynochetos jubatus</name>
    <name type="common">kagu</name>
    <dbReference type="NCBI Taxonomy" id="54386"/>
    <lineage>
        <taxon>Eukaryota</taxon>
        <taxon>Metazoa</taxon>
        <taxon>Chordata</taxon>
        <taxon>Craniata</taxon>
        <taxon>Vertebrata</taxon>
        <taxon>Euteleostomi</taxon>
        <taxon>Archelosauria</taxon>
        <taxon>Archosauria</taxon>
        <taxon>Dinosauria</taxon>
        <taxon>Saurischia</taxon>
        <taxon>Theropoda</taxon>
        <taxon>Coelurosauria</taxon>
        <taxon>Aves</taxon>
        <taxon>Neognathae</taxon>
        <taxon>Neoaves</taxon>
        <taxon>Phaethontimorphae</taxon>
        <taxon>Eurypygiformes</taxon>
        <taxon>Rhynochetidae</taxon>
        <taxon>Rhynochetos</taxon>
    </lineage>
</organism>
<evidence type="ECO:0000256" key="3">
    <source>
        <dbReference type="ARBA" id="ARBA00022692"/>
    </source>
</evidence>
<dbReference type="InterPro" id="IPR020977">
    <property type="entry name" value="Beta-casein-like"/>
</dbReference>
<keyword evidence="4 6" id="KW-1133">Transmembrane helix</keyword>
<feature type="transmembrane region" description="Helical" evidence="6">
    <location>
        <begin position="42"/>
        <end position="69"/>
    </location>
</feature>
<feature type="non-terminal residue" evidence="7">
    <location>
        <position position="79"/>
    </location>
</feature>
<name>A0A7K6S7S6_9AVES</name>
<comment type="similarity">
    <text evidence="2">Belongs to the TMEM54 family.</text>
</comment>
<reference evidence="7 8" key="1">
    <citation type="submission" date="2019-09" db="EMBL/GenBank/DDBJ databases">
        <title>Bird 10,000 Genomes (B10K) Project - Family phase.</title>
        <authorList>
            <person name="Zhang G."/>
        </authorList>
    </citation>
    <scope>NUCLEOTIDE SEQUENCE [LARGE SCALE GENOMIC DNA]</scope>
    <source>
        <strain evidence="7">B10K-DU-029-58</strain>
        <tissue evidence="7">Muscle</tissue>
    </source>
</reference>
<dbReference type="OrthoDB" id="9389418at2759"/>
<dbReference type="EMBL" id="VZRY01004969">
    <property type="protein sequence ID" value="NWW93709.1"/>
    <property type="molecule type" value="Genomic_DNA"/>
</dbReference>
<evidence type="ECO:0000313" key="7">
    <source>
        <dbReference type="EMBL" id="NWW93709.1"/>
    </source>
</evidence>
<dbReference type="Pfam" id="PF12304">
    <property type="entry name" value="BCLP"/>
    <property type="match status" value="1"/>
</dbReference>
<comment type="caution">
    <text evidence="7">The sequence shown here is derived from an EMBL/GenBank/DDBJ whole genome shotgun (WGS) entry which is preliminary data.</text>
</comment>
<keyword evidence="5 6" id="KW-0472">Membrane</keyword>